<evidence type="ECO:0000256" key="1">
    <source>
        <dbReference type="SAM" id="Phobius"/>
    </source>
</evidence>
<sequence>MINSTLSTPYPSTTMNLNRTRVIAANVFREVIRDRALYLLVFFATVMVVAVALLPEVAASAEEQMILDVGLAAIGVLGLAVAAFVGTGLVNREIEKRTVYAMIAKPVSRSEFIVGKHWGLTAVLAVLVLAMTAIYIGILTAKQIPVSIASVLLSALFQILELALVAAVALLFGVLTSSLLATMLTIAIYCVGHLSRDLLSIGALTDNAELHQITEVLFLLLPDLSRLNLKNQAVYGMEMLPPPAELLSHAGYGLLYTLLLLTLTVGIFSRRQF</sequence>
<feature type="transmembrane region" description="Helical" evidence="1">
    <location>
        <begin position="66"/>
        <end position="90"/>
    </location>
</feature>
<dbReference type="Proteomes" id="UP001163152">
    <property type="component" value="Chromosome"/>
</dbReference>
<keyword evidence="1" id="KW-1133">Transmembrane helix</keyword>
<dbReference type="EMBL" id="CP113797">
    <property type="protein sequence ID" value="WAL62498.1"/>
    <property type="molecule type" value="Genomic_DNA"/>
</dbReference>
<dbReference type="PANTHER" id="PTHR43471">
    <property type="entry name" value="ABC TRANSPORTER PERMEASE"/>
    <property type="match status" value="1"/>
</dbReference>
<name>A0A9E8ZJR4_9CYAN</name>
<dbReference type="PANTHER" id="PTHR43471:SF10">
    <property type="entry name" value="SLL1107 PROTEIN"/>
    <property type="match status" value="1"/>
</dbReference>
<accession>A0A9E8ZJR4</accession>
<keyword evidence="1" id="KW-0472">Membrane</keyword>
<reference evidence="2" key="1">
    <citation type="submission" date="2022-12" db="EMBL/GenBank/DDBJ databases">
        <title>Polyphasic identification of a Novel Hot-Spring Cyanobacterium Ocullathermofonsia sinensis gen nov. sp. nov. and Genomic Insights on its Adaptations to the Thermal Habitat.</title>
        <authorList>
            <person name="Daroch M."/>
            <person name="Tang J."/>
            <person name="Jiang Y."/>
        </authorList>
    </citation>
    <scope>NUCLEOTIDE SEQUENCE</scope>
    <source>
        <strain evidence="2">PKUAC-SCTA174</strain>
    </source>
</reference>
<organism evidence="2 3">
    <name type="scientific">Thermocoleostomius sinensis A174</name>
    <dbReference type="NCBI Taxonomy" id="2016057"/>
    <lineage>
        <taxon>Bacteria</taxon>
        <taxon>Bacillati</taxon>
        <taxon>Cyanobacteriota</taxon>
        <taxon>Cyanophyceae</taxon>
        <taxon>Oculatellales</taxon>
        <taxon>Oculatellaceae</taxon>
        <taxon>Thermocoleostomius</taxon>
    </lineage>
</organism>
<dbReference type="RefSeq" id="WP_268612838.1">
    <property type="nucleotide sequence ID" value="NZ_CP113797.1"/>
</dbReference>
<feature type="transmembrane region" description="Helical" evidence="1">
    <location>
        <begin position="118"/>
        <end position="138"/>
    </location>
</feature>
<dbReference type="GO" id="GO:0140359">
    <property type="term" value="F:ABC-type transporter activity"/>
    <property type="evidence" value="ECO:0007669"/>
    <property type="project" value="InterPro"/>
</dbReference>
<dbReference type="Pfam" id="PF12679">
    <property type="entry name" value="ABC2_membrane_2"/>
    <property type="match status" value="1"/>
</dbReference>
<feature type="transmembrane region" description="Helical" evidence="1">
    <location>
        <begin position="36"/>
        <end position="54"/>
    </location>
</feature>
<protein>
    <submittedName>
        <fullName evidence="2">ABC transporter permease</fullName>
    </submittedName>
</protein>
<keyword evidence="1" id="KW-0812">Transmembrane</keyword>
<dbReference type="GO" id="GO:0005886">
    <property type="term" value="C:plasma membrane"/>
    <property type="evidence" value="ECO:0007669"/>
    <property type="project" value="UniProtKB-SubCell"/>
</dbReference>
<dbReference type="AlphaFoldDB" id="A0A9E8ZJR4"/>
<evidence type="ECO:0000313" key="3">
    <source>
        <dbReference type="Proteomes" id="UP001163152"/>
    </source>
</evidence>
<feature type="transmembrane region" description="Helical" evidence="1">
    <location>
        <begin position="167"/>
        <end position="189"/>
    </location>
</feature>
<feature type="transmembrane region" description="Helical" evidence="1">
    <location>
        <begin position="246"/>
        <end position="268"/>
    </location>
</feature>
<proteinExistence type="predicted"/>
<feature type="transmembrane region" description="Helical" evidence="1">
    <location>
        <begin position="144"/>
        <end position="160"/>
    </location>
</feature>
<dbReference type="KEGG" id="tsin:OXH18_11045"/>
<keyword evidence="3" id="KW-1185">Reference proteome</keyword>
<gene>
    <name evidence="2" type="ORF">OXH18_11045</name>
</gene>
<evidence type="ECO:0000313" key="2">
    <source>
        <dbReference type="EMBL" id="WAL62498.1"/>
    </source>
</evidence>